<comment type="similarity">
    <text evidence="2">Belongs to the binding-protein-dependent transport system permease family. FecCD subfamily.</text>
</comment>
<accession>A0ABN1H337</accession>
<dbReference type="CDD" id="cd06550">
    <property type="entry name" value="TM_ABC_iron-siderophores_like"/>
    <property type="match status" value="1"/>
</dbReference>
<evidence type="ECO:0000313" key="9">
    <source>
        <dbReference type="EMBL" id="GAA0627522.1"/>
    </source>
</evidence>
<comment type="subcellular location">
    <subcellularLocation>
        <location evidence="1">Cell membrane</location>
        <topology evidence="1">Multi-pass membrane protein</topology>
    </subcellularLocation>
</comment>
<proteinExistence type="inferred from homology"/>
<keyword evidence="6 8" id="KW-1133">Transmembrane helix</keyword>
<dbReference type="InterPro" id="IPR000522">
    <property type="entry name" value="ABC_transptr_permease_BtuC"/>
</dbReference>
<evidence type="ECO:0000256" key="3">
    <source>
        <dbReference type="ARBA" id="ARBA00022448"/>
    </source>
</evidence>
<feature type="transmembrane region" description="Helical" evidence="8">
    <location>
        <begin position="200"/>
        <end position="222"/>
    </location>
</feature>
<dbReference type="SUPFAM" id="SSF81345">
    <property type="entry name" value="ABC transporter involved in vitamin B12 uptake, BtuC"/>
    <property type="match status" value="1"/>
</dbReference>
<keyword evidence="4" id="KW-1003">Cell membrane</keyword>
<keyword evidence="5 8" id="KW-0812">Transmembrane</keyword>
<dbReference type="PANTHER" id="PTHR30472">
    <property type="entry name" value="FERRIC ENTEROBACTIN TRANSPORT SYSTEM PERMEASE PROTEIN"/>
    <property type="match status" value="1"/>
</dbReference>
<keyword evidence="10" id="KW-1185">Reference proteome</keyword>
<name>A0ABN1H337_9CAUL</name>
<keyword evidence="7 8" id="KW-0472">Membrane</keyword>
<gene>
    <name evidence="9" type="ORF">GCM10009422_25630</name>
</gene>
<keyword evidence="3" id="KW-0813">Transport</keyword>
<evidence type="ECO:0000256" key="4">
    <source>
        <dbReference type="ARBA" id="ARBA00022475"/>
    </source>
</evidence>
<dbReference type="Proteomes" id="UP001501352">
    <property type="component" value="Unassembled WGS sequence"/>
</dbReference>
<dbReference type="Pfam" id="PF01032">
    <property type="entry name" value="FecCD"/>
    <property type="match status" value="1"/>
</dbReference>
<comment type="caution">
    <text evidence="9">The sequence shown here is derived from an EMBL/GenBank/DDBJ whole genome shotgun (WGS) entry which is preliminary data.</text>
</comment>
<feature type="transmembrane region" description="Helical" evidence="8">
    <location>
        <begin position="315"/>
        <end position="336"/>
    </location>
</feature>
<evidence type="ECO:0000256" key="2">
    <source>
        <dbReference type="ARBA" id="ARBA00007935"/>
    </source>
</evidence>
<sequence length="342" mass="35655">MLGDYRRLTARRTLIVVGLLVLCVVAFLLDLTTGPSSMTAGQVLRGLVDPGSLTAPQAAIVWQVRLPYAVMAVLVGAALSLAGAEMQTILNNALASPFTLGVSSAASFGAALAIVLGSGVPFVPQDWMIPINAFLFAFGSVLLLQLMSRNRGAGVETVVLFGIALVFAFNALVALLQFVASQEALQQLIFWTMGSLSRATWTNVGVAALVVVLVTPFSLLAARGMTALRLGEDRARSFGVDVSRLRMASLLRVSILAGTSVAFVGTIGFIGLVGPHIARLLLGEDHRFLLPASMLTGALIMSLASAASKAMVPGAIMPIGVVTAVIGVPVFLLLIFRNGARA</sequence>
<evidence type="ECO:0000256" key="6">
    <source>
        <dbReference type="ARBA" id="ARBA00022989"/>
    </source>
</evidence>
<evidence type="ECO:0000256" key="7">
    <source>
        <dbReference type="ARBA" id="ARBA00023136"/>
    </source>
</evidence>
<evidence type="ECO:0000256" key="5">
    <source>
        <dbReference type="ARBA" id="ARBA00022692"/>
    </source>
</evidence>
<dbReference type="Gene3D" id="1.10.3470.10">
    <property type="entry name" value="ABC transporter involved in vitamin B12 uptake, BtuC"/>
    <property type="match status" value="1"/>
</dbReference>
<dbReference type="InterPro" id="IPR037294">
    <property type="entry name" value="ABC_BtuC-like"/>
</dbReference>
<feature type="transmembrane region" description="Helical" evidence="8">
    <location>
        <begin position="253"/>
        <end position="277"/>
    </location>
</feature>
<evidence type="ECO:0000256" key="8">
    <source>
        <dbReference type="SAM" id="Phobius"/>
    </source>
</evidence>
<dbReference type="EMBL" id="BAAAGA010000006">
    <property type="protein sequence ID" value="GAA0627522.1"/>
    <property type="molecule type" value="Genomic_DNA"/>
</dbReference>
<feature type="transmembrane region" description="Helical" evidence="8">
    <location>
        <begin position="158"/>
        <end position="180"/>
    </location>
</feature>
<organism evidence="9 10">
    <name type="scientific">Brevundimonas kwangchunensis</name>
    <dbReference type="NCBI Taxonomy" id="322163"/>
    <lineage>
        <taxon>Bacteria</taxon>
        <taxon>Pseudomonadati</taxon>
        <taxon>Pseudomonadota</taxon>
        <taxon>Alphaproteobacteria</taxon>
        <taxon>Caulobacterales</taxon>
        <taxon>Caulobacteraceae</taxon>
        <taxon>Brevundimonas</taxon>
    </lineage>
</organism>
<feature type="transmembrane region" description="Helical" evidence="8">
    <location>
        <begin position="94"/>
        <end position="115"/>
    </location>
</feature>
<feature type="transmembrane region" description="Helical" evidence="8">
    <location>
        <begin position="289"/>
        <end position="308"/>
    </location>
</feature>
<protein>
    <submittedName>
        <fullName evidence="9">Iron ABC transporter permease</fullName>
    </submittedName>
</protein>
<evidence type="ECO:0000256" key="1">
    <source>
        <dbReference type="ARBA" id="ARBA00004651"/>
    </source>
</evidence>
<feature type="transmembrane region" description="Helical" evidence="8">
    <location>
        <begin position="65"/>
        <end position="82"/>
    </location>
</feature>
<dbReference type="PANTHER" id="PTHR30472:SF25">
    <property type="entry name" value="ABC TRANSPORTER PERMEASE PROTEIN MJ0876-RELATED"/>
    <property type="match status" value="1"/>
</dbReference>
<evidence type="ECO:0000313" key="10">
    <source>
        <dbReference type="Proteomes" id="UP001501352"/>
    </source>
</evidence>
<feature type="transmembrane region" description="Helical" evidence="8">
    <location>
        <begin position="127"/>
        <end position="146"/>
    </location>
</feature>
<reference evidence="9 10" key="1">
    <citation type="journal article" date="2019" name="Int. J. Syst. Evol. Microbiol.">
        <title>The Global Catalogue of Microorganisms (GCM) 10K type strain sequencing project: providing services to taxonomists for standard genome sequencing and annotation.</title>
        <authorList>
            <consortium name="The Broad Institute Genomics Platform"/>
            <consortium name="The Broad Institute Genome Sequencing Center for Infectious Disease"/>
            <person name="Wu L."/>
            <person name="Ma J."/>
        </authorList>
    </citation>
    <scope>NUCLEOTIDE SEQUENCE [LARGE SCALE GENOMIC DNA]</scope>
    <source>
        <strain evidence="9 10">JCM 12928</strain>
    </source>
</reference>